<evidence type="ECO:0000313" key="2">
    <source>
        <dbReference type="EMBL" id="MDM8157724.1"/>
    </source>
</evidence>
<comment type="caution">
    <text evidence="2">The sequence shown here is derived from an EMBL/GenBank/DDBJ whole genome shotgun (WGS) entry which is preliminary data.</text>
</comment>
<reference evidence="3" key="1">
    <citation type="submission" date="2023-06" db="EMBL/GenBank/DDBJ databases">
        <title>Identification and characterization of horizontal gene transfer across gut microbiota members of farm animals based on homology search.</title>
        <authorList>
            <person name="Zeman M."/>
            <person name="Kubasova T."/>
            <person name="Jahodarova E."/>
            <person name="Nykrynova M."/>
            <person name="Rychlik I."/>
        </authorList>
    </citation>
    <scope>NUCLEOTIDE SEQUENCE [LARGE SCALE GENOMIC DNA]</scope>
    <source>
        <strain evidence="3">ET39</strain>
    </source>
</reference>
<reference evidence="2 3" key="3">
    <citation type="submission" date="2023-06" db="EMBL/GenBank/DDBJ databases">
        <authorList>
            <person name="Zeman M."/>
            <person name="Kubasova T."/>
            <person name="Jahodarova E."/>
            <person name="Nykrynova M."/>
            <person name="Rychlik I."/>
        </authorList>
    </citation>
    <scope>NUCLEOTIDE SEQUENCE [LARGE SCALE GENOMIC DNA]</scope>
    <source>
        <strain evidence="2 3">ET39</strain>
    </source>
</reference>
<evidence type="ECO:0000313" key="3">
    <source>
        <dbReference type="Proteomes" id="UP001529340"/>
    </source>
</evidence>
<dbReference type="EMBL" id="JAUDCG010000040">
    <property type="protein sequence ID" value="MDM8157724.1"/>
    <property type="molecule type" value="Genomic_DNA"/>
</dbReference>
<dbReference type="Proteomes" id="UP001529340">
    <property type="component" value="Unassembled WGS sequence"/>
</dbReference>
<gene>
    <name evidence="2" type="ORF">QUV96_08745</name>
</gene>
<keyword evidence="3" id="KW-1185">Reference proteome</keyword>
<organism evidence="2 3">
    <name type="scientific">Amedibacillus dolichus</name>
    <dbReference type="NCBI Taxonomy" id="31971"/>
    <lineage>
        <taxon>Bacteria</taxon>
        <taxon>Bacillati</taxon>
        <taxon>Bacillota</taxon>
        <taxon>Erysipelotrichia</taxon>
        <taxon>Erysipelotrichales</taxon>
        <taxon>Erysipelotrichaceae</taxon>
        <taxon>Amedibacillus</taxon>
    </lineage>
</organism>
<dbReference type="RefSeq" id="WP_289608169.1">
    <property type="nucleotide sequence ID" value="NZ_JAUDCG010000040.1"/>
</dbReference>
<evidence type="ECO:0000256" key="1">
    <source>
        <dbReference type="SAM" id="MobiDB-lite"/>
    </source>
</evidence>
<accession>A0ABT7UDM4</accession>
<reference evidence="2 3" key="2">
    <citation type="submission" date="2023-06" db="EMBL/GenBank/DDBJ databases">
        <title>Identification and characterization of horizontal gene transfer across gut microbiota members of farm animals based on homology search.</title>
        <authorList>
            <person name="Schwarzerova J."/>
            <person name="Nykrynova M."/>
            <person name="Jureckova K."/>
            <person name="Cejkova D."/>
            <person name="Rychlik I."/>
        </authorList>
    </citation>
    <scope>NUCLEOTIDE SEQUENCE [LARGE SCALE GENOMIC DNA]</scope>
    <source>
        <strain evidence="2 3">ET39</strain>
    </source>
</reference>
<sequence length="67" mass="8082">MDRKKHYRNPKIQEDLYQYEMGIELGAEIEWDKQHHLGEYQREQTKQDYKGTASDHGEMSEDSGEHR</sequence>
<protein>
    <submittedName>
        <fullName evidence="2">Uncharacterized protein</fullName>
    </submittedName>
</protein>
<name>A0ABT7UDM4_9FIRM</name>
<proteinExistence type="predicted"/>
<feature type="region of interest" description="Disordered" evidence="1">
    <location>
        <begin position="38"/>
        <end position="67"/>
    </location>
</feature>